<feature type="region of interest" description="Disordered" evidence="1">
    <location>
        <begin position="1"/>
        <end position="62"/>
    </location>
</feature>
<protein>
    <submittedName>
        <fullName evidence="2">Uncharacterized protein</fullName>
    </submittedName>
</protein>
<reference evidence="2" key="1">
    <citation type="submission" date="2019-08" db="EMBL/GenBank/DDBJ databases">
        <authorList>
            <person name="Kucharzyk K."/>
            <person name="Murdoch R.W."/>
            <person name="Higgins S."/>
            <person name="Loffler F."/>
        </authorList>
    </citation>
    <scope>NUCLEOTIDE SEQUENCE</scope>
</reference>
<organism evidence="2">
    <name type="scientific">bioreactor metagenome</name>
    <dbReference type="NCBI Taxonomy" id="1076179"/>
    <lineage>
        <taxon>unclassified sequences</taxon>
        <taxon>metagenomes</taxon>
        <taxon>ecological metagenomes</taxon>
    </lineage>
</organism>
<evidence type="ECO:0000256" key="1">
    <source>
        <dbReference type="SAM" id="MobiDB-lite"/>
    </source>
</evidence>
<proteinExistence type="predicted"/>
<sequence length="134" mass="14494">MLPRRTSAASLPPATWPADHAARPSWAGCRQRSARPTQRAAQTPRSPGWPTQSPTAGSCCAGMDEATSDAKGLLEHAWPTSCAVQGGQGPRVSGCATFARHIRRLWRPLRRRVIGCVTCPSDKLSLELCPRPRL</sequence>
<name>A0A645HE39_9ZZZZ</name>
<feature type="compositionally biased region" description="Polar residues" evidence="1">
    <location>
        <begin position="34"/>
        <end position="56"/>
    </location>
</feature>
<dbReference type="AlphaFoldDB" id="A0A645HE39"/>
<gene>
    <name evidence="2" type="ORF">SDC9_184307</name>
</gene>
<dbReference type="EMBL" id="VSSQ01091141">
    <property type="protein sequence ID" value="MPN36796.1"/>
    <property type="molecule type" value="Genomic_DNA"/>
</dbReference>
<evidence type="ECO:0000313" key="2">
    <source>
        <dbReference type="EMBL" id="MPN36796.1"/>
    </source>
</evidence>
<accession>A0A645HE39</accession>
<comment type="caution">
    <text evidence="2">The sequence shown here is derived from an EMBL/GenBank/DDBJ whole genome shotgun (WGS) entry which is preliminary data.</text>
</comment>